<keyword evidence="2" id="KW-0812">Transmembrane</keyword>
<keyword evidence="2" id="KW-0472">Membrane</keyword>
<organism evidence="3 4">
    <name type="scientific">Penicillium concentricum</name>
    <dbReference type="NCBI Taxonomy" id="293559"/>
    <lineage>
        <taxon>Eukaryota</taxon>
        <taxon>Fungi</taxon>
        <taxon>Dikarya</taxon>
        <taxon>Ascomycota</taxon>
        <taxon>Pezizomycotina</taxon>
        <taxon>Eurotiomycetes</taxon>
        <taxon>Eurotiomycetidae</taxon>
        <taxon>Eurotiales</taxon>
        <taxon>Aspergillaceae</taxon>
        <taxon>Penicillium</taxon>
    </lineage>
</organism>
<sequence length="307" mass="33773">MCLVLVDVWDSSIIEVSWLIIAFALGISQVVGTIKRPEKMGFEASLTGFNDWSFGQVASMVTLVAPLITIIDYFQEEDEARAQDEAQPVPPEIPLPSISNLILDPNDPDKDWTSHGQIFGLIDWHIITLVCGIFFSVAHRDPLRMIKDPSYLFEGILIFTTSRMVVPILCSLMVDTVFAEAGPMSTSYNALQMLVKLHGMVSVFGFSIYTKMTSGLLPLLIIGAVAYRLFPFFKSYSQNTTSQSTMSQSTQFNSIHFSPPSNDPGLTSNNDFTPMPNNDPGLCNAETNDSSKPVSSNDRSFVSTASS</sequence>
<reference evidence="3" key="1">
    <citation type="submission" date="2022-12" db="EMBL/GenBank/DDBJ databases">
        <authorList>
            <person name="Petersen C."/>
        </authorList>
    </citation>
    <scope>NUCLEOTIDE SEQUENCE</scope>
    <source>
        <strain evidence="3">IBT 3081</strain>
    </source>
</reference>
<feature type="transmembrane region" description="Helical" evidence="2">
    <location>
        <begin position="118"/>
        <end position="139"/>
    </location>
</feature>
<feature type="compositionally biased region" description="Polar residues" evidence="1">
    <location>
        <begin position="285"/>
        <end position="307"/>
    </location>
</feature>
<dbReference type="GeneID" id="81458288"/>
<dbReference type="OrthoDB" id="5427664at2759"/>
<comment type="caution">
    <text evidence="3">The sequence shown here is derived from an EMBL/GenBank/DDBJ whole genome shotgun (WGS) entry which is preliminary data.</text>
</comment>
<name>A0A9W9STX4_9EURO</name>
<evidence type="ECO:0000313" key="4">
    <source>
        <dbReference type="Proteomes" id="UP001147752"/>
    </source>
</evidence>
<accession>A0A9W9STX4</accession>
<proteinExistence type="predicted"/>
<dbReference type="RefSeq" id="XP_056583240.1">
    <property type="nucleotide sequence ID" value="XM_056719105.1"/>
</dbReference>
<feature type="transmembrane region" description="Helical" evidence="2">
    <location>
        <begin position="12"/>
        <end position="31"/>
    </location>
</feature>
<keyword evidence="4" id="KW-1185">Reference proteome</keyword>
<reference evidence="3" key="2">
    <citation type="journal article" date="2023" name="IMA Fungus">
        <title>Comparative genomic study of the Penicillium genus elucidates a diverse pangenome and 15 lateral gene transfer events.</title>
        <authorList>
            <person name="Petersen C."/>
            <person name="Sorensen T."/>
            <person name="Nielsen M.R."/>
            <person name="Sondergaard T.E."/>
            <person name="Sorensen J.L."/>
            <person name="Fitzpatrick D.A."/>
            <person name="Frisvad J.C."/>
            <person name="Nielsen K.L."/>
        </authorList>
    </citation>
    <scope>NUCLEOTIDE SEQUENCE</scope>
    <source>
        <strain evidence="3">IBT 3081</strain>
    </source>
</reference>
<feature type="compositionally biased region" description="Polar residues" evidence="1">
    <location>
        <begin position="255"/>
        <end position="276"/>
    </location>
</feature>
<gene>
    <name evidence="3" type="ORF">N7517_001375</name>
</gene>
<dbReference type="EMBL" id="JAPZBT010000001">
    <property type="protein sequence ID" value="KAJ5383464.1"/>
    <property type="molecule type" value="Genomic_DNA"/>
</dbReference>
<keyword evidence="2" id="KW-1133">Transmembrane helix</keyword>
<evidence type="ECO:0000313" key="3">
    <source>
        <dbReference type="EMBL" id="KAJ5383464.1"/>
    </source>
</evidence>
<protein>
    <submittedName>
        <fullName evidence="3">Uncharacterized protein</fullName>
    </submittedName>
</protein>
<dbReference type="AlphaFoldDB" id="A0A9W9STX4"/>
<evidence type="ECO:0000256" key="1">
    <source>
        <dbReference type="SAM" id="MobiDB-lite"/>
    </source>
</evidence>
<feature type="region of interest" description="Disordered" evidence="1">
    <location>
        <begin position="248"/>
        <end position="307"/>
    </location>
</feature>
<evidence type="ECO:0000256" key="2">
    <source>
        <dbReference type="SAM" id="Phobius"/>
    </source>
</evidence>
<feature type="transmembrane region" description="Helical" evidence="2">
    <location>
        <begin position="52"/>
        <end position="71"/>
    </location>
</feature>
<dbReference type="Proteomes" id="UP001147752">
    <property type="component" value="Unassembled WGS sequence"/>
</dbReference>
<feature type="transmembrane region" description="Helical" evidence="2">
    <location>
        <begin position="151"/>
        <end position="174"/>
    </location>
</feature>
<feature type="transmembrane region" description="Helical" evidence="2">
    <location>
        <begin position="216"/>
        <end position="233"/>
    </location>
</feature>